<reference evidence="1" key="1">
    <citation type="submission" date="2023-04" db="EMBL/GenBank/DDBJ databases">
        <title>A chromosome-level genome assembly of the parasitoid wasp Eretmocerus hayati.</title>
        <authorList>
            <person name="Zhong Y."/>
            <person name="Liu S."/>
            <person name="Liu Y."/>
        </authorList>
    </citation>
    <scope>NUCLEOTIDE SEQUENCE</scope>
    <source>
        <strain evidence="1">ZJU_SS_LIU_2023</strain>
    </source>
</reference>
<sequence length="174" mass="20464">MERRSALATMIGSQRQADKRKTELAGQAELERAEEEQRQAKERRHRAEEKRAELARQREVERAREEQRQAHKRRQRAGERRAESNDPMVRAEQAGDEGVLLCNAFNVWIDRGILTWMQRFFDNPRELTRRLLKELVGEDNLGGICARGRSQNTRPVPQETLDIVEDYVNKRCNR</sequence>
<keyword evidence="2" id="KW-1185">Reference proteome</keyword>
<gene>
    <name evidence="1" type="ORF">QAD02_018355</name>
</gene>
<comment type="caution">
    <text evidence="1">The sequence shown here is derived from an EMBL/GenBank/DDBJ whole genome shotgun (WGS) entry which is preliminary data.</text>
</comment>
<protein>
    <submittedName>
        <fullName evidence="1">Uncharacterized protein</fullName>
    </submittedName>
</protein>
<evidence type="ECO:0000313" key="1">
    <source>
        <dbReference type="EMBL" id="KAJ8682563.1"/>
    </source>
</evidence>
<dbReference type="Proteomes" id="UP001239111">
    <property type="component" value="Chromosome 1"/>
</dbReference>
<accession>A0ACC2PHJ6</accession>
<evidence type="ECO:0000313" key="2">
    <source>
        <dbReference type="Proteomes" id="UP001239111"/>
    </source>
</evidence>
<proteinExistence type="predicted"/>
<dbReference type="EMBL" id="CM056741">
    <property type="protein sequence ID" value="KAJ8682563.1"/>
    <property type="molecule type" value="Genomic_DNA"/>
</dbReference>
<organism evidence="1 2">
    <name type="scientific">Eretmocerus hayati</name>
    <dbReference type="NCBI Taxonomy" id="131215"/>
    <lineage>
        <taxon>Eukaryota</taxon>
        <taxon>Metazoa</taxon>
        <taxon>Ecdysozoa</taxon>
        <taxon>Arthropoda</taxon>
        <taxon>Hexapoda</taxon>
        <taxon>Insecta</taxon>
        <taxon>Pterygota</taxon>
        <taxon>Neoptera</taxon>
        <taxon>Endopterygota</taxon>
        <taxon>Hymenoptera</taxon>
        <taxon>Apocrita</taxon>
        <taxon>Proctotrupomorpha</taxon>
        <taxon>Chalcidoidea</taxon>
        <taxon>Aphelinidae</taxon>
        <taxon>Aphelininae</taxon>
        <taxon>Eretmocerus</taxon>
    </lineage>
</organism>
<name>A0ACC2PHJ6_9HYME</name>